<name>A0A6A6SN70_9PLEO</name>
<dbReference type="OrthoDB" id="8062037at2759"/>
<dbReference type="AlphaFoldDB" id="A0A6A6SN70"/>
<evidence type="ECO:0000313" key="4">
    <source>
        <dbReference type="Proteomes" id="UP000799324"/>
    </source>
</evidence>
<protein>
    <recommendedName>
        <fullName evidence="2">RING-type domain-containing protein</fullName>
    </recommendedName>
</protein>
<evidence type="ECO:0000313" key="3">
    <source>
        <dbReference type="EMBL" id="KAF2649139.1"/>
    </source>
</evidence>
<proteinExistence type="predicted"/>
<dbReference type="EMBL" id="MU004505">
    <property type="protein sequence ID" value="KAF2649139.1"/>
    <property type="molecule type" value="Genomic_DNA"/>
</dbReference>
<evidence type="ECO:0000259" key="2">
    <source>
        <dbReference type="PROSITE" id="PS50089"/>
    </source>
</evidence>
<feature type="domain" description="RING-type" evidence="2">
    <location>
        <begin position="228"/>
        <end position="289"/>
    </location>
</feature>
<dbReference type="GO" id="GO:0008270">
    <property type="term" value="F:zinc ion binding"/>
    <property type="evidence" value="ECO:0007669"/>
    <property type="project" value="UniProtKB-KW"/>
</dbReference>
<reference evidence="3" key="1">
    <citation type="journal article" date="2020" name="Stud. Mycol.">
        <title>101 Dothideomycetes genomes: a test case for predicting lifestyles and emergence of pathogens.</title>
        <authorList>
            <person name="Haridas S."/>
            <person name="Albert R."/>
            <person name="Binder M."/>
            <person name="Bloem J."/>
            <person name="Labutti K."/>
            <person name="Salamov A."/>
            <person name="Andreopoulos B."/>
            <person name="Baker S."/>
            <person name="Barry K."/>
            <person name="Bills G."/>
            <person name="Bluhm B."/>
            <person name="Cannon C."/>
            <person name="Castanera R."/>
            <person name="Culley D."/>
            <person name="Daum C."/>
            <person name="Ezra D."/>
            <person name="Gonzalez J."/>
            <person name="Henrissat B."/>
            <person name="Kuo A."/>
            <person name="Liang C."/>
            <person name="Lipzen A."/>
            <person name="Lutzoni F."/>
            <person name="Magnuson J."/>
            <person name="Mondo S."/>
            <person name="Nolan M."/>
            <person name="Ohm R."/>
            <person name="Pangilinan J."/>
            <person name="Park H.-J."/>
            <person name="Ramirez L."/>
            <person name="Alfaro M."/>
            <person name="Sun H."/>
            <person name="Tritt A."/>
            <person name="Yoshinaga Y."/>
            <person name="Zwiers L.-H."/>
            <person name="Turgeon B."/>
            <person name="Goodwin S."/>
            <person name="Spatafora J."/>
            <person name="Crous P."/>
            <person name="Grigoriev I."/>
        </authorList>
    </citation>
    <scope>NUCLEOTIDE SEQUENCE</scope>
    <source>
        <strain evidence="3">CBS 122681</strain>
    </source>
</reference>
<dbReference type="Proteomes" id="UP000799324">
    <property type="component" value="Unassembled WGS sequence"/>
</dbReference>
<dbReference type="SUPFAM" id="SSF57850">
    <property type="entry name" value="RING/U-box"/>
    <property type="match status" value="1"/>
</dbReference>
<keyword evidence="1" id="KW-0479">Metal-binding</keyword>
<dbReference type="PROSITE" id="PS50089">
    <property type="entry name" value="ZF_RING_2"/>
    <property type="match status" value="1"/>
</dbReference>
<keyword evidence="4" id="KW-1185">Reference proteome</keyword>
<evidence type="ECO:0000256" key="1">
    <source>
        <dbReference type="PROSITE-ProRule" id="PRU00175"/>
    </source>
</evidence>
<keyword evidence="1" id="KW-0863">Zinc-finger</keyword>
<sequence length="404" mass="45539">MADLLETSADHELAVRANVSAKPASDSQLSLRIDNLADILAVLKKDPQDALHLPATTKHLLQLLEACVWRPLLPASPPERSIPDTRSLLRTAHQTREWLMRLVLVQERFGQRYFMNLFRTTLTGNQDWNDMQKMYMVLTHPDLPNAMARLYCTFAMCLSLGIAEANPFALEMVERYVEREEATKAKSANRSARDLASQRQKIVEKSRVSMIDAFASAVVPLQKTENECGVCRESYVDSKNYDLDSSLADYPVRIKYCGHVVGKGCLETWVRLGSMDPARYPYVTCPVCRTQITERRIPEICHGWLPLFAESTGLLNMRRLTGMRSEEMCKAIKMLINEEAAASQLLLATTMPETSVDEKKAAEAEAALREALLEIRGQKKVWGFTDEAWATMQRAWLRSGVGGP</sequence>
<keyword evidence="1" id="KW-0862">Zinc</keyword>
<dbReference type="InterPro" id="IPR001841">
    <property type="entry name" value="Znf_RING"/>
</dbReference>
<accession>A0A6A6SN70</accession>
<organism evidence="3 4">
    <name type="scientific">Lophiostoma macrostomum CBS 122681</name>
    <dbReference type="NCBI Taxonomy" id="1314788"/>
    <lineage>
        <taxon>Eukaryota</taxon>
        <taxon>Fungi</taxon>
        <taxon>Dikarya</taxon>
        <taxon>Ascomycota</taxon>
        <taxon>Pezizomycotina</taxon>
        <taxon>Dothideomycetes</taxon>
        <taxon>Pleosporomycetidae</taxon>
        <taxon>Pleosporales</taxon>
        <taxon>Lophiostomataceae</taxon>
        <taxon>Lophiostoma</taxon>
    </lineage>
</organism>
<dbReference type="InterPro" id="IPR013083">
    <property type="entry name" value="Znf_RING/FYVE/PHD"/>
</dbReference>
<dbReference type="Gene3D" id="3.30.40.10">
    <property type="entry name" value="Zinc/RING finger domain, C3HC4 (zinc finger)"/>
    <property type="match status" value="1"/>
</dbReference>
<gene>
    <name evidence="3" type="ORF">K491DRAFT_762601</name>
</gene>